<proteinExistence type="predicted"/>
<comment type="caution">
    <text evidence="1">The sequence shown here is derived from an EMBL/GenBank/DDBJ whole genome shotgun (WGS) entry which is preliminary data.</text>
</comment>
<sequence length="313" mass="34990">MVDVLGPLLNSPCFPPPVLQSSLCDFNHPEDAIFPLAALATMVSATVVSAGRRPGAIYIRMPPRTFDTLLELVRDKIRNTNNWRKAITPEQRLIVTLSSKNPHFASKCHAVKVHTVHIGFPLLPPLVEFPKPADAVPHGREREDTGDRPGQAQEGLMAPPTGQRNSQAGNGTQKVVNEDSEVIDQNGEEAIRDEYEEKTETEEVTGMDIERTDNPGARTKIAFLLGDANAEKLKPVLEEEWRRTERKWEEIYNHVRQERIALFGVVETHLRREEVPLHDQDFVWEGCNRATEDRGGGGIGCLDQNAAMDQKDP</sequence>
<protein>
    <submittedName>
        <fullName evidence="1">Uncharacterized protein</fullName>
    </submittedName>
</protein>
<accession>A0AC60PZC3</accession>
<dbReference type="Proteomes" id="UP000805193">
    <property type="component" value="Unassembled WGS sequence"/>
</dbReference>
<reference evidence="1 2" key="1">
    <citation type="journal article" date="2020" name="Cell">
        <title>Large-Scale Comparative Analyses of Tick Genomes Elucidate Their Genetic Diversity and Vector Capacities.</title>
        <authorList>
            <consortium name="Tick Genome and Microbiome Consortium (TIGMIC)"/>
            <person name="Jia N."/>
            <person name="Wang J."/>
            <person name="Shi W."/>
            <person name="Du L."/>
            <person name="Sun Y."/>
            <person name="Zhan W."/>
            <person name="Jiang J.F."/>
            <person name="Wang Q."/>
            <person name="Zhang B."/>
            <person name="Ji P."/>
            <person name="Bell-Sakyi L."/>
            <person name="Cui X.M."/>
            <person name="Yuan T.T."/>
            <person name="Jiang B.G."/>
            <person name="Yang W.F."/>
            <person name="Lam T.T."/>
            <person name="Chang Q.C."/>
            <person name="Ding S.J."/>
            <person name="Wang X.J."/>
            <person name="Zhu J.G."/>
            <person name="Ruan X.D."/>
            <person name="Zhao L."/>
            <person name="Wei J.T."/>
            <person name="Ye R.Z."/>
            <person name="Que T.C."/>
            <person name="Du C.H."/>
            <person name="Zhou Y.H."/>
            <person name="Cheng J.X."/>
            <person name="Dai P.F."/>
            <person name="Guo W.B."/>
            <person name="Han X.H."/>
            <person name="Huang E.J."/>
            <person name="Li L.F."/>
            <person name="Wei W."/>
            <person name="Gao Y.C."/>
            <person name="Liu J.Z."/>
            <person name="Shao H.Z."/>
            <person name="Wang X."/>
            <person name="Wang C.C."/>
            <person name="Yang T.C."/>
            <person name="Huo Q.B."/>
            <person name="Li W."/>
            <person name="Chen H.Y."/>
            <person name="Chen S.E."/>
            <person name="Zhou L.G."/>
            <person name="Ni X.B."/>
            <person name="Tian J.H."/>
            <person name="Sheng Y."/>
            <person name="Liu T."/>
            <person name="Pan Y.S."/>
            <person name="Xia L.Y."/>
            <person name="Li J."/>
            <person name="Zhao F."/>
            <person name="Cao W.C."/>
        </authorList>
    </citation>
    <scope>NUCLEOTIDE SEQUENCE [LARGE SCALE GENOMIC DNA]</scope>
    <source>
        <strain evidence="1">Iper-2018</strain>
    </source>
</reference>
<gene>
    <name evidence="1" type="ORF">HPB47_026740</name>
</gene>
<name>A0AC60PZC3_IXOPE</name>
<dbReference type="EMBL" id="JABSTQ010009758">
    <property type="protein sequence ID" value="KAG0426136.1"/>
    <property type="molecule type" value="Genomic_DNA"/>
</dbReference>
<evidence type="ECO:0000313" key="1">
    <source>
        <dbReference type="EMBL" id="KAG0426136.1"/>
    </source>
</evidence>
<evidence type="ECO:0000313" key="2">
    <source>
        <dbReference type="Proteomes" id="UP000805193"/>
    </source>
</evidence>
<organism evidence="1 2">
    <name type="scientific">Ixodes persulcatus</name>
    <name type="common">Taiga tick</name>
    <dbReference type="NCBI Taxonomy" id="34615"/>
    <lineage>
        <taxon>Eukaryota</taxon>
        <taxon>Metazoa</taxon>
        <taxon>Ecdysozoa</taxon>
        <taxon>Arthropoda</taxon>
        <taxon>Chelicerata</taxon>
        <taxon>Arachnida</taxon>
        <taxon>Acari</taxon>
        <taxon>Parasitiformes</taxon>
        <taxon>Ixodida</taxon>
        <taxon>Ixodoidea</taxon>
        <taxon>Ixodidae</taxon>
        <taxon>Ixodinae</taxon>
        <taxon>Ixodes</taxon>
    </lineage>
</organism>
<keyword evidence="2" id="KW-1185">Reference proteome</keyword>